<feature type="transmembrane region" description="Helical" evidence="9">
    <location>
        <begin position="113"/>
        <end position="136"/>
    </location>
</feature>
<keyword evidence="11" id="KW-1185">Reference proteome</keyword>
<evidence type="ECO:0000256" key="1">
    <source>
        <dbReference type="ARBA" id="ARBA00004141"/>
    </source>
</evidence>
<evidence type="ECO:0000256" key="5">
    <source>
        <dbReference type="ARBA" id="ARBA00022692"/>
    </source>
</evidence>
<dbReference type="InterPro" id="IPR036259">
    <property type="entry name" value="MFS_trans_sf"/>
</dbReference>
<protein>
    <recommendedName>
        <fullName evidence="12">Major facilitator superfamily (MFS) profile domain-containing protein</fullName>
    </recommendedName>
</protein>
<dbReference type="GO" id="GO:0080054">
    <property type="term" value="F:low-affinity nitrate transmembrane transporter activity"/>
    <property type="evidence" value="ECO:0007669"/>
    <property type="project" value="UniProtKB-ARBA"/>
</dbReference>
<dbReference type="PANTHER" id="PTHR11654">
    <property type="entry name" value="OLIGOPEPTIDE TRANSPORTER-RELATED"/>
    <property type="match status" value="1"/>
</dbReference>
<dbReference type="CDD" id="cd17417">
    <property type="entry name" value="MFS_NPF5"/>
    <property type="match status" value="1"/>
</dbReference>
<dbReference type="SUPFAM" id="SSF103473">
    <property type="entry name" value="MFS general substrate transporter"/>
    <property type="match status" value="1"/>
</dbReference>
<dbReference type="InterPro" id="IPR000109">
    <property type="entry name" value="POT_fam"/>
</dbReference>
<dbReference type="InterPro" id="IPR044739">
    <property type="entry name" value="NRT1/PTR"/>
</dbReference>
<evidence type="ECO:0000313" key="11">
    <source>
        <dbReference type="Proteomes" id="UP000595140"/>
    </source>
</evidence>
<feature type="transmembrane region" description="Helical" evidence="9">
    <location>
        <begin position="502"/>
        <end position="523"/>
    </location>
</feature>
<keyword evidence="3" id="KW-0813">Transport</keyword>
<evidence type="ECO:0008006" key="12">
    <source>
        <dbReference type="Google" id="ProtNLM"/>
    </source>
</evidence>
<dbReference type="InterPro" id="IPR018456">
    <property type="entry name" value="PTR2_symporter_CS"/>
</dbReference>
<evidence type="ECO:0000256" key="3">
    <source>
        <dbReference type="ARBA" id="ARBA00022448"/>
    </source>
</evidence>
<reference evidence="10 11" key="1">
    <citation type="submission" date="2018-04" db="EMBL/GenBank/DDBJ databases">
        <authorList>
            <person name="Vogel A."/>
        </authorList>
    </citation>
    <scope>NUCLEOTIDE SEQUENCE [LARGE SCALE GENOMIC DNA]</scope>
</reference>
<dbReference type="OrthoDB" id="8904098at2759"/>
<evidence type="ECO:0000256" key="2">
    <source>
        <dbReference type="ARBA" id="ARBA00005982"/>
    </source>
</evidence>
<sequence length="578" mass="63481">MGTGGRTVDDAAAAAAATPILQHHLVHGSVDYKGQPATRSRSGRWRSASFIIVVEMAERFAYYGIGLNLISYLTGPLGQSTATAAENVNAWTGTASLLPLLGAFLADSFLGRYWTIVIASLLYVVGLGFLTLSAVLHSKSFNCQNAIDGGKCSPPKLEIIFFFFSLYMVGLAQGGHKPCVQAFGADQFDTQDPLENKAKSSFFNWWYFGMNFGIFVALLVLTYIQDYLSWGLGFGIPCIIMGLALITFLFGTVTYRFRQYSDNKNPFVRIGHVFVYATTNRKASTSEVLMELEVQGVLPNKGSQQFMFLNKALLVPDASKGYKRASSMDEVEEAKAILRLAPIWATCLGYALVFSQTSTLFTKQGATMDRSIGSNLEVPAAAFQCFICISIVVFMPLYDCVLVPFARALTGRPSGITMLQRIGTGMVFSILSMAIAAIVEKKRLRAAFDNGLVDRPGATLPISVCWLIPQYTLVGISEAFSMVGLQEFFYDQMPCELKSIGLSLYLSIFGVGSFLSTFLISIIDKATSRGGGDSWFSNNLNRAHLDYFYWLLAGLSTVIFAGYLYYSRLYIYKKANIV</sequence>
<organism evidence="10 11">
    <name type="scientific">Cuscuta campestris</name>
    <dbReference type="NCBI Taxonomy" id="132261"/>
    <lineage>
        <taxon>Eukaryota</taxon>
        <taxon>Viridiplantae</taxon>
        <taxon>Streptophyta</taxon>
        <taxon>Embryophyta</taxon>
        <taxon>Tracheophyta</taxon>
        <taxon>Spermatophyta</taxon>
        <taxon>Magnoliopsida</taxon>
        <taxon>eudicotyledons</taxon>
        <taxon>Gunneridae</taxon>
        <taxon>Pentapetalae</taxon>
        <taxon>asterids</taxon>
        <taxon>lamiids</taxon>
        <taxon>Solanales</taxon>
        <taxon>Convolvulaceae</taxon>
        <taxon>Cuscuteae</taxon>
        <taxon>Cuscuta</taxon>
        <taxon>Cuscuta subgen. Grammica</taxon>
        <taxon>Cuscuta sect. Cleistogrammica</taxon>
    </lineage>
</organism>
<dbReference type="GO" id="GO:0009705">
    <property type="term" value="C:plant-type vacuole membrane"/>
    <property type="evidence" value="ECO:0007669"/>
    <property type="project" value="UniProtKB-ARBA"/>
</dbReference>
<feature type="transmembrane region" description="Helical" evidence="9">
    <location>
        <begin position="547"/>
        <end position="566"/>
    </location>
</feature>
<dbReference type="Proteomes" id="UP000595140">
    <property type="component" value="Unassembled WGS sequence"/>
</dbReference>
<feature type="transmembrane region" description="Helical" evidence="9">
    <location>
        <begin position="230"/>
        <end position="255"/>
    </location>
</feature>
<keyword evidence="6 9" id="KW-1133">Transmembrane helix</keyword>
<proteinExistence type="inferred from homology"/>
<evidence type="ECO:0000256" key="8">
    <source>
        <dbReference type="ARBA" id="ARBA00044504"/>
    </source>
</evidence>
<dbReference type="FunFam" id="1.20.1250.20:FF:000147">
    <property type="entry name" value="Protein NRT1/ PTR family 5.10"/>
    <property type="match status" value="1"/>
</dbReference>
<evidence type="ECO:0000256" key="4">
    <source>
        <dbReference type="ARBA" id="ARBA00022553"/>
    </source>
</evidence>
<evidence type="ECO:0000256" key="6">
    <source>
        <dbReference type="ARBA" id="ARBA00022989"/>
    </source>
</evidence>
<feature type="transmembrane region" description="Helical" evidence="9">
    <location>
        <begin position="378"/>
        <end position="398"/>
    </location>
</feature>
<comment type="similarity">
    <text evidence="8">Belongs to the major facilitator superfamily. Phosphate:H(+) symporter (TC 2.A.1.9) family.</text>
</comment>
<name>A0A484KZ70_9ASTE</name>
<feature type="transmembrane region" description="Helical" evidence="9">
    <location>
        <begin position="418"/>
        <end position="439"/>
    </location>
</feature>
<dbReference type="GO" id="GO:0071916">
    <property type="term" value="F:dipeptide transmembrane transporter activity"/>
    <property type="evidence" value="ECO:0007669"/>
    <property type="project" value="InterPro"/>
</dbReference>
<evidence type="ECO:0000313" key="10">
    <source>
        <dbReference type="EMBL" id="VFQ69874.1"/>
    </source>
</evidence>
<dbReference type="EMBL" id="OOIL02000857">
    <property type="protein sequence ID" value="VFQ69874.1"/>
    <property type="molecule type" value="Genomic_DNA"/>
</dbReference>
<keyword evidence="7 9" id="KW-0472">Membrane</keyword>
<dbReference type="PROSITE" id="PS01022">
    <property type="entry name" value="PTR2_1"/>
    <property type="match status" value="1"/>
</dbReference>
<keyword evidence="5 9" id="KW-0812">Transmembrane</keyword>
<evidence type="ECO:0000256" key="9">
    <source>
        <dbReference type="SAM" id="Phobius"/>
    </source>
</evidence>
<evidence type="ECO:0000256" key="7">
    <source>
        <dbReference type="ARBA" id="ARBA00023136"/>
    </source>
</evidence>
<feature type="transmembrane region" description="Helical" evidence="9">
    <location>
        <begin position="205"/>
        <end position="224"/>
    </location>
</feature>
<dbReference type="Gene3D" id="1.20.1250.20">
    <property type="entry name" value="MFS general substrate transporter like domains"/>
    <property type="match status" value="1"/>
</dbReference>
<keyword evidence="4" id="KW-0597">Phosphoprotein</keyword>
<comment type="subcellular location">
    <subcellularLocation>
        <location evidence="1">Membrane</location>
        <topology evidence="1">Multi-pass membrane protein</topology>
    </subcellularLocation>
</comment>
<dbReference type="AlphaFoldDB" id="A0A484KZ70"/>
<dbReference type="Pfam" id="PF00854">
    <property type="entry name" value="PTR2"/>
    <property type="match status" value="1"/>
</dbReference>
<dbReference type="GO" id="GO:0042937">
    <property type="term" value="F:tripeptide transmembrane transporter activity"/>
    <property type="evidence" value="ECO:0007669"/>
    <property type="project" value="InterPro"/>
</dbReference>
<gene>
    <name evidence="10" type="ORF">CCAM_LOCUS11650</name>
</gene>
<comment type="similarity">
    <text evidence="2">Belongs to the major facilitator superfamily. Proton-dependent oligopeptide transporter (POT/PTR) (TC 2.A.17) family.</text>
</comment>
<accession>A0A484KZ70</accession>